<evidence type="ECO:0000256" key="2">
    <source>
        <dbReference type="SAM" id="Phobius"/>
    </source>
</evidence>
<keyword evidence="3" id="KW-0732">Signal</keyword>
<dbReference type="Proteomes" id="UP000829685">
    <property type="component" value="Unassembled WGS sequence"/>
</dbReference>
<feature type="signal peptide" evidence="3">
    <location>
        <begin position="1"/>
        <end position="33"/>
    </location>
</feature>
<feature type="region of interest" description="Disordered" evidence="1">
    <location>
        <begin position="476"/>
        <end position="530"/>
    </location>
</feature>
<keyword evidence="2" id="KW-0812">Transmembrane</keyword>
<accession>A0A9P9WC16</accession>
<keyword evidence="2" id="KW-1133">Transmembrane helix</keyword>
<organism evidence="4 5">
    <name type="scientific">Neoarthrinium moseri</name>
    <dbReference type="NCBI Taxonomy" id="1658444"/>
    <lineage>
        <taxon>Eukaryota</taxon>
        <taxon>Fungi</taxon>
        <taxon>Dikarya</taxon>
        <taxon>Ascomycota</taxon>
        <taxon>Pezizomycotina</taxon>
        <taxon>Sordariomycetes</taxon>
        <taxon>Xylariomycetidae</taxon>
        <taxon>Amphisphaeriales</taxon>
        <taxon>Apiosporaceae</taxon>
        <taxon>Neoarthrinium</taxon>
    </lineage>
</organism>
<keyword evidence="2" id="KW-0472">Membrane</keyword>
<dbReference type="EMBL" id="JAFIMR010000042">
    <property type="protein sequence ID" value="KAI1856777.1"/>
    <property type="molecule type" value="Genomic_DNA"/>
</dbReference>
<feature type="compositionally biased region" description="Low complexity" evidence="1">
    <location>
        <begin position="224"/>
        <end position="298"/>
    </location>
</feature>
<feature type="compositionally biased region" description="Basic and acidic residues" evidence="1">
    <location>
        <begin position="490"/>
        <end position="505"/>
    </location>
</feature>
<evidence type="ECO:0000256" key="3">
    <source>
        <dbReference type="SAM" id="SignalP"/>
    </source>
</evidence>
<keyword evidence="5" id="KW-1185">Reference proteome</keyword>
<gene>
    <name evidence="4" type="ORF">JX265_011418</name>
</gene>
<sequence length="530" mass="55452">MAHHPMLRDLLFRLPPATAVLVLSTLFATTAEGHALPRQTTTVEFHELNVIAWPPVPTEAPLSPYELLRRQEDNTVCGFIGGNSGLPATCSAGSHCVLDTNNNVMGCCPNGGACTAGVFTGCVDYNSGAQTEVNPYVYTCQGSDVCYKNEFGGGIFQYGCGTSSDLATTVETSVSGVNALVLPASSVALTETPTSLSEPTSINPNTGTRSFSSISKISLSFKSSSTSASTSSSSSTSSASSSSSSSTSTTTSSSSSSTSSSSSSSTSSTTSSSASAAGSSSSSTTSSAPTAAPATGSSFDRTGAIVGGTISGVAILVALIAIVLFYLRKRRNNRKGPGPQPAAPPTTEYMSPMRSHGAAFAPLPTWQEEEEPATPQPRLNQPYSNQPYSVADQPANMYNEPRSAPDPPVNTYNPYDMGVAHSTFGGDPSAAGPVGYDPVHVAGGGVGGTPIADTYTRSDSREIDDFSHGYTAALGHMQDEDRQPLTVVNPDDHHHDHDYDHDERPGSPIRNSDRPLWQQNRRQSRNLMWM</sequence>
<comment type="caution">
    <text evidence="4">The sequence shown here is derived from an EMBL/GenBank/DDBJ whole genome shotgun (WGS) entry which is preliminary data.</text>
</comment>
<proteinExistence type="predicted"/>
<dbReference type="CDD" id="cd12087">
    <property type="entry name" value="TM_EGFR-like"/>
    <property type="match status" value="1"/>
</dbReference>
<feature type="chain" id="PRO_5040355157" evidence="3">
    <location>
        <begin position="34"/>
        <end position="530"/>
    </location>
</feature>
<dbReference type="AlphaFoldDB" id="A0A9P9WC16"/>
<name>A0A9P9WC16_9PEZI</name>
<feature type="region of interest" description="Disordered" evidence="1">
    <location>
        <begin position="224"/>
        <end position="300"/>
    </location>
</feature>
<feature type="transmembrane region" description="Helical" evidence="2">
    <location>
        <begin position="304"/>
        <end position="327"/>
    </location>
</feature>
<feature type="region of interest" description="Disordered" evidence="1">
    <location>
        <begin position="332"/>
        <end position="353"/>
    </location>
</feature>
<protein>
    <submittedName>
        <fullName evidence="4">Uncharacterized protein</fullName>
    </submittedName>
</protein>
<evidence type="ECO:0000313" key="5">
    <source>
        <dbReference type="Proteomes" id="UP000829685"/>
    </source>
</evidence>
<evidence type="ECO:0000313" key="4">
    <source>
        <dbReference type="EMBL" id="KAI1856777.1"/>
    </source>
</evidence>
<reference evidence="4" key="1">
    <citation type="submission" date="2021-03" db="EMBL/GenBank/DDBJ databases">
        <title>Revisited historic fungal species revealed as producer of novel bioactive compounds through whole genome sequencing and comparative genomics.</title>
        <authorList>
            <person name="Vignolle G.A."/>
            <person name="Hochenegger N."/>
            <person name="Mach R.L."/>
            <person name="Mach-Aigner A.R."/>
            <person name="Javad Rahimi M."/>
            <person name="Salim K.A."/>
            <person name="Chan C.M."/>
            <person name="Lim L.B.L."/>
            <person name="Cai F."/>
            <person name="Druzhinina I.S."/>
            <person name="U'Ren J.M."/>
            <person name="Derntl C."/>
        </authorList>
    </citation>
    <scope>NUCLEOTIDE SEQUENCE</scope>
    <source>
        <strain evidence="4">TUCIM 5799</strain>
    </source>
</reference>
<evidence type="ECO:0000256" key="1">
    <source>
        <dbReference type="SAM" id="MobiDB-lite"/>
    </source>
</evidence>